<evidence type="ECO:0000313" key="1">
    <source>
        <dbReference type="EMBL" id="TGL17929.1"/>
    </source>
</evidence>
<gene>
    <name evidence="1" type="ORF">EHQ46_15855</name>
</gene>
<dbReference type="RefSeq" id="WP_135636969.1">
    <property type="nucleotide sequence ID" value="NZ_RQFU01000020.1"/>
</dbReference>
<organism evidence="1 2">
    <name type="scientific">Leptospira yanagawae</name>
    <dbReference type="NCBI Taxonomy" id="293069"/>
    <lineage>
        <taxon>Bacteria</taxon>
        <taxon>Pseudomonadati</taxon>
        <taxon>Spirochaetota</taxon>
        <taxon>Spirochaetia</taxon>
        <taxon>Leptospirales</taxon>
        <taxon>Leptospiraceae</taxon>
        <taxon>Leptospira</taxon>
    </lineage>
</organism>
<evidence type="ECO:0008006" key="3">
    <source>
        <dbReference type="Google" id="ProtNLM"/>
    </source>
</evidence>
<reference evidence="2" key="1">
    <citation type="journal article" date="2019" name="PLoS Negl. Trop. Dis.">
        <title>Revisiting the worldwide diversity of Leptospira species in the environment.</title>
        <authorList>
            <person name="Vincent A.T."/>
            <person name="Schiettekatte O."/>
            <person name="Bourhy P."/>
            <person name="Veyrier F.J."/>
            <person name="Picardeau M."/>
        </authorList>
    </citation>
    <scope>NUCLEOTIDE SEQUENCE [LARGE SCALE GENOMIC DNA]</scope>
    <source>
        <strain evidence="2">201800272</strain>
    </source>
</reference>
<dbReference type="EMBL" id="RQFU01000020">
    <property type="protein sequence ID" value="TGL17929.1"/>
    <property type="molecule type" value="Genomic_DNA"/>
</dbReference>
<name>A0ABY2LXZ5_9LEPT</name>
<dbReference type="Proteomes" id="UP000298200">
    <property type="component" value="Unassembled WGS sequence"/>
</dbReference>
<keyword evidence="2" id="KW-1185">Reference proteome</keyword>
<accession>A0ABY2LXZ5</accession>
<proteinExistence type="predicted"/>
<comment type="caution">
    <text evidence="1">The sequence shown here is derived from an EMBL/GenBank/DDBJ whole genome shotgun (WGS) entry which is preliminary data.</text>
</comment>
<protein>
    <recommendedName>
        <fullName evidence="3">Lipoprotein LipL31</fullName>
    </recommendedName>
</protein>
<sequence length="223" mass="25606">MKNKLSMRKIKSKNSNKLLLICLSLTLGTNCKANFEKFLSNELESREGKPEIVSINGKFYSAKVFREKLIFDRKTFENKFNQPTPNEVENYLSNYIEESILIEKALSEVDFNSEEAKSYLAKALRKAAISYWLDKKSGALSIIENSDKIEVDNEILEKYKFSKGKDPLFKSITIDDLQKQAKLIKIEKLMESASVKKRMIIGKAKRDASVQIVPREVYSSVEK</sequence>
<evidence type="ECO:0000313" key="2">
    <source>
        <dbReference type="Proteomes" id="UP000298200"/>
    </source>
</evidence>